<evidence type="ECO:0000256" key="1">
    <source>
        <dbReference type="SAM" id="MobiDB-lite"/>
    </source>
</evidence>
<protein>
    <submittedName>
        <fullName evidence="2">Uncharacterized protein</fullName>
    </submittedName>
</protein>
<dbReference type="EMBL" id="LGTL01000002">
    <property type="protein sequence ID" value="KPA84799.1"/>
    <property type="molecule type" value="Genomic_DNA"/>
</dbReference>
<feature type="compositionally biased region" description="Basic residues" evidence="1">
    <location>
        <begin position="133"/>
        <end position="159"/>
    </location>
</feature>
<evidence type="ECO:0000313" key="3">
    <source>
        <dbReference type="Proteomes" id="UP000037923"/>
    </source>
</evidence>
<keyword evidence="3" id="KW-1185">Reference proteome</keyword>
<dbReference type="VEuPathDB" id="TriTrypDB:LpyrH10_02_2550"/>
<name>A0A0M9G8Q8_LEPPY</name>
<dbReference type="OrthoDB" id="266643at2759"/>
<feature type="region of interest" description="Disordered" evidence="1">
    <location>
        <begin position="255"/>
        <end position="274"/>
    </location>
</feature>
<gene>
    <name evidence="2" type="ORF">ABB37_01281</name>
</gene>
<dbReference type="OMA" id="PPYEWAP"/>
<proteinExistence type="predicted"/>
<reference evidence="2 3" key="1">
    <citation type="submission" date="2015-07" db="EMBL/GenBank/DDBJ databases">
        <title>High-quality genome of monoxenous trypanosomatid Leptomonas pyrrhocoris.</title>
        <authorList>
            <person name="Flegontov P."/>
            <person name="Butenko A."/>
            <person name="Firsov S."/>
            <person name="Vlcek C."/>
            <person name="Logacheva M.D."/>
            <person name="Field M."/>
            <person name="Filatov D."/>
            <person name="Flegontova O."/>
            <person name="Gerasimov E."/>
            <person name="Jackson A.P."/>
            <person name="Kelly S."/>
            <person name="Opperdoes F."/>
            <person name="O'Reilly A."/>
            <person name="Votypka J."/>
            <person name="Yurchenko V."/>
            <person name="Lukes J."/>
        </authorList>
    </citation>
    <scope>NUCLEOTIDE SEQUENCE [LARGE SCALE GENOMIC DNA]</scope>
    <source>
        <strain evidence="2">H10</strain>
    </source>
</reference>
<feature type="compositionally biased region" description="Basic and acidic residues" evidence="1">
    <location>
        <begin position="13"/>
        <end position="41"/>
    </location>
</feature>
<dbReference type="RefSeq" id="XP_015663238.1">
    <property type="nucleotide sequence ID" value="XM_015797718.1"/>
</dbReference>
<feature type="compositionally biased region" description="Polar residues" evidence="1">
    <location>
        <begin position="42"/>
        <end position="52"/>
    </location>
</feature>
<comment type="caution">
    <text evidence="2">The sequence shown here is derived from an EMBL/GenBank/DDBJ whole genome shotgun (WGS) entry which is preliminary data.</text>
</comment>
<dbReference type="Proteomes" id="UP000037923">
    <property type="component" value="Unassembled WGS sequence"/>
</dbReference>
<feature type="region of interest" description="Disordered" evidence="1">
    <location>
        <begin position="1"/>
        <end position="223"/>
    </location>
</feature>
<feature type="region of interest" description="Disordered" evidence="1">
    <location>
        <begin position="414"/>
        <end position="515"/>
    </location>
</feature>
<evidence type="ECO:0000313" key="2">
    <source>
        <dbReference type="EMBL" id="KPA84799.1"/>
    </source>
</evidence>
<feature type="compositionally biased region" description="Pro residues" evidence="1">
    <location>
        <begin position="504"/>
        <end position="515"/>
    </location>
</feature>
<organism evidence="2 3">
    <name type="scientific">Leptomonas pyrrhocoris</name>
    <name type="common">Firebug parasite</name>
    <dbReference type="NCBI Taxonomy" id="157538"/>
    <lineage>
        <taxon>Eukaryota</taxon>
        <taxon>Discoba</taxon>
        <taxon>Euglenozoa</taxon>
        <taxon>Kinetoplastea</taxon>
        <taxon>Metakinetoplastina</taxon>
        <taxon>Trypanosomatida</taxon>
        <taxon>Trypanosomatidae</taxon>
        <taxon>Leishmaniinae</taxon>
        <taxon>Leptomonas</taxon>
    </lineage>
</organism>
<feature type="compositionally biased region" description="Basic and acidic residues" evidence="1">
    <location>
        <begin position="187"/>
        <end position="203"/>
    </location>
</feature>
<dbReference type="GeneID" id="26901576"/>
<feature type="compositionally biased region" description="Acidic residues" evidence="1">
    <location>
        <begin position="430"/>
        <end position="446"/>
    </location>
</feature>
<dbReference type="AlphaFoldDB" id="A0A0M9G8Q8"/>
<sequence length="602" mass="65257">MGCENSKIKKKPKDRDTLSREGARQTAKERQAAAEQARDNTDLTSPPVNKNSEALEVPVPNQAGRGSVVASPPEKPLEEAVQTTTLPEDAPPPLKRNEAKKIPGYRASSDSIESVDSESDKRTATSSSQAQGRQHKKNKKDHSGAKAKKKDRKKHRRSKVSSSSEDEVKSGSRKGRFDEYSLSASSKECDAKRQGSTTLEKDPLASARGRSHSRPASTFGSGRSIEFESDAVSRVVSAAPLPNADGSAVIASGPPRASFHAMPEDSTVITPENVNDTEAARNRPSLVDDGHAPLFPSPAFGAAFSAADTGRVAYEPYNDFGPREVDDQLPPYEWVLRTMPVPSPLRQSDDVEADREVGGIAYFNSAPSAGVAPPSRCDDADAAPSVHFYNPALDDYENGLPPLVPRTFYPRLPPVQWASHSVPPPSQPSYEEEEAAPDSVEEDTGDDTPALYSPADTRHNQFGRESWRPASPSLVDAYVSDDDVEGQRRHHRSSRAGYDDDNSAPPPSSYYPPPRISILPSPYAYGPSPMVSAASVVSADENRDGNSYAGRPRSTHVAQGGVNAHQYKPVTYLFDNSMDNWLQTRQAAAPQRELYANAADLW</sequence>
<feature type="compositionally biased region" description="Basic and acidic residues" evidence="1">
    <location>
        <begin position="166"/>
        <end position="179"/>
    </location>
</feature>
<accession>A0A0M9G8Q8</accession>